<name>A0ABU4WBZ7_9FUSO</name>
<sequence length="73" mass="8339">MNLEYRCLKCGSDKYIVKTAVIPEKSPGLKIEIGTYYVKTCLECGYTEFYSAKIVDKEFAKTKKGRRYAKATP</sequence>
<organism evidence="1 2">
    <name type="scientific">Candidatus Cetobacterium colombiensis</name>
    <dbReference type="NCBI Taxonomy" id="3073100"/>
    <lineage>
        <taxon>Bacteria</taxon>
        <taxon>Fusobacteriati</taxon>
        <taxon>Fusobacteriota</taxon>
        <taxon>Fusobacteriia</taxon>
        <taxon>Fusobacteriales</taxon>
        <taxon>Fusobacteriaceae</taxon>
        <taxon>Cetobacterium</taxon>
    </lineage>
</organism>
<reference evidence="2" key="1">
    <citation type="submission" date="2023-07" db="EMBL/GenBank/DDBJ databases">
        <authorList>
            <person name="Colorado M.A."/>
            <person name="Villamil L.M."/>
            <person name="Melo J.F."/>
            <person name="Rodriguez J.A."/>
            <person name="Ruiz R.Y."/>
        </authorList>
    </citation>
    <scope>NUCLEOTIDE SEQUENCE [LARGE SCALE GENOMIC DNA]</scope>
    <source>
        <strain evidence="2">C33</strain>
    </source>
</reference>
<keyword evidence="2" id="KW-1185">Reference proteome</keyword>
<dbReference type="EMBL" id="JAVIKH010000012">
    <property type="protein sequence ID" value="MDX8336680.1"/>
    <property type="molecule type" value="Genomic_DNA"/>
</dbReference>
<evidence type="ECO:0000313" key="1">
    <source>
        <dbReference type="EMBL" id="MDX8336680.1"/>
    </source>
</evidence>
<proteinExistence type="predicted"/>
<accession>A0ABU4WBZ7</accession>
<protein>
    <submittedName>
        <fullName evidence="1">Zinc ribbon domain-containing protein</fullName>
    </submittedName>
</protein>
<dbReference type="RefSeq" id="WP_320314062.1">
    <property type="nucleotide sequence ID" value="NZ_JAVIKH010000012.1"/>
</dbReference>
<dbReference type="InterPro" id="IPR018652">
    <property type="entry name" value="DUF2082_NA-bd_Znr"/>
</dbReference>
<evidence type="ECO:0000313" key="2">
    <source>
        <dbReference type="Proteomes" id="UP001279681"/>
    </source>
</evidence>
<dbReference type="Proteomes" id="UP001279681">
    <property type="component" value="Unassembled WGS sequence"/>
</dbReference>
<gene>
    <name evidence="1" type="ORF">RFV38_09240</name>
</gene>
<dbReference type="Pfam" id="PF09855">
    <property type="entry name" value="Zn_ribbon_13"/>
    <property type="match status" value="1"/>
</dbReference>
<comment type="caution">
    <text evidence="1">The sequence shown here is derived from an EMBL/GenBank/DDBJ whole genome shotgun (WGS) entry which is preliminary data.</text>
</comment>